<name>A0AAP0JSF3_9MAGN</name>
<organism evidence="1 2">
    <name type="scientific">Stephania japonica</name>
    <dbReference type="NCBI Taxonomy" id="461633"/>
    <lineage>
        <taxon>Eukaryota</taxon>
        <taxon>Viridiplantae</taxon>
        <taxon>Streptophyta</taxon>
        <taxon>Embryophyta</taxon>
        <taxon>Tracheophyta</taxon>
        <taxon>Spermatophyta</taxon>
        <taxon>Magnoliopsida</taxon>
        <taxon>Ranunculales</taxon>
        <taxon>Menispermaceae</taxon>
        <taxon>Menispermoideae</taxon>
        <taxon>Cissampelideae</taxon>
        <taxon>Stephania</taxon>
    </lineage>
</organism>
<sequence length="142" mass="16667">MKNKKGFLCDELIFNEINYVLEIVDDEYQKIWPAKENLSEQIEKIVAGKLVSFLRQLPNAILKYISESPYEKFEERLQTSLKFCCKLNLIEYEIPWELANEEVVKYFSVASTRTHLSIKIVILLARKLLALPLLQPLLFLMN</sequence>
<dbReference type="EMBL" id="JBBNAE010000003">
    <property type="protein sequence ID" value="KAK9138107.1"/>
    <property type="molecule type" value="Genomic_DNA"/>
</dbReference>
<dbReference type="Proteomes" id="UP001417504">
    <property type="component" value="Unassembled WGS sequence"/>
</dbReference>
<protein>
    <submittedName>
        <fullName evidence="1">Uncharacterized protein</fullName>
    </submittedName>
</protein>
<keyword evidence="2" id="KW-1185">Reference proteome</keyword>
<accession>A0AAP0JSF3</accession>
<reference evidence="1 2" key="1">
    <citation type="submission" date="2024-01" db="EMBL/GenBank/DDBJ databases">
        <title>Genome assemblies of Stephania.</title>
        <authorList>
            <person name="Yang L."/>
        </authorList>
    </citation>
    <scope>NUCLEOTIDE SEQUENCE [LARGE SCALE GENOMIC DNA]</scope>
    <source>
        <strain evidence="1">QJT</strain>
        <tissue evidence="1">Leaf</tissue>
    </source>
</reference>
<evidence type="ECO:0000313" key="1">
    <source>
        <dbReference type="EMBL" id="KAK9138107.1"/>
    </source>
</evidence>
<dbReference type="AlphaFoldDB" id="A0AAP0JSF3"/>
<evidence type="ECO:0000313" key="2">
    <source>
        <dbReference type="Proteomes" id="UP001417504"/>
    </source>
</evidence>
<proteinExistence type="predicted"/>
<comment type="caution">
    <text evidence="1">The sequence shown here is derived from an EMBL/GenBank/DDBJ whole genome shotgun (WGS) entry which is preliminary data.</text>
</comment>
<gene>
    <name evidence="1" type="ORF">Sjap_008701</name>
</gene>